<comment type="caution">
    <text evidence="2">The sequence shown here is derived from an EMBL/GenBank/DDBJ whole genome shotgun (WGS) entry which is preliminary data.</text>
</comment>
<dbReference type="Pfam" id="PF00339">
    <property type="entry name" value="Arrestin_N"/>
    <property type="match status" value="1"/>
</dbReference>
<keyword evidence="3" id="KW-1185">Reference proteome</keyword>
<protein>
    <recommendedName>
        <fullName evidence="1">Arrestin-like N-terminal domain-containing protein</fullName>
    </recommendedName>
</protein>
<feature type="domain" description="Arrestin-like N-terminal" evidence="1">
    <location>
        <begin position="26"/>
        <end position="156"/>
    </location>
</feature>
<dbReference type="EMBL" id="MPUH01000208">
    <property type="protein sequence ID" value="OMJ86368.1"/>
    <property type="molecule type" value="Genomic_DNA"/>
</dbReference>
<accession>A0A1R2CBH8</accession>
<name>A0A1R2CBH8_9CILI</name>
<dbReference type="AlphaFoldDB" id="A0A1R2CBH8"/>
<proteinExistence type="predicted"/>
<dbReference type="InterPro" id="IPR014752">
    <property type="entry name" value="Arrestin-like_C"/>
</dbReference>
<evidence type="ECO:0000313" key="2">
    <source>
        <dbReference type="EMBL" id="OMJ86368.1"/>
    </source>
</evidence>
<gene>
    <name evidence="2" type="ORF">SteCoe_12161</name>
</gene>
<organism evidence="2 3">
    <name type="scientific">Stentor coeruleus</name>
    <dbReference type="NCBI Taxonomy" id="5963"/>
    <lineage>
        <taxon>Eukaryota</taxon>
        <taxon>Sar</taxon>
        <taxon>Alveolata</taxon>
        <taxon>Ciliophora</taxon>
        <taxon>Postciliodesmatophora</taxon>
        <taxon>Heterotrichea</taxon>
        <taxon>Heterotrichida</taxon>
        <taxon>Stentoridae</taxon>
        <taxon>Stentor</taxon>
    </lineage>
</organism>
<sequence length="366" mass="41817">MEKIQKYTQTACRLEISLLGKTIVTGNYLNGNVKMHLNQTCIPSDLHLLLKCTETVKLNTKSEVGIKNPESYKRLIDTIKHQYPAEPQIKEINEKKTIYSIVIPIISFFNEMSPGIYDFPFQILLTSSLPASFIYTSPSSYGAIKYTLHSIIFNNSDKITSKINLNVLSKITKTPYPIDIKSYPVNINSLFCKYKGMCNLKLEHTEEIYNLFKPAILKVIVENNTFFCMNLLTVALYYDIRLNIRKTMLSMQDQLVKCVEFPVKVQKLTTEECEISLDLPRIFAKFLNIYSLITDMIECKFYLKIEGVFTGRFLDKKIRPKIVSGIVIVPSEDVGRALPEQLSGILVESDNFINLQGNRIDSISIS</sequence>
<reference evidence="2 3" key="1">
    <citation type="submission" date="2016-11" db="EMBL/GenBank/DDBJ databases">
        <title>The macronuclear genome of Stentor coeruleus: a giant cell with tiny introns.</title>
        <authorList>
            <person name="Slabodnick M."/>
            <person name="Ruby J.G."/>
            <person name="Reiff S.B."/>
            <person name="Swart E.C."/>
            <person name="Gosai S."/>
            <person name="Prabakaran S."/>
            <person name="Witkowska E."/>
            <person name="Larue G.E."/>
            <person name="Fisher S."/>
            <person name="Freeman R.M."/>
            <person name="Gunawardena J."/>
            <person name="Chu W."/>
            <person name="Stover N.A."/>
            <person name="Gregory B.D."/>
            <person name="Nowacki M."/>
            <person name="Derisi J."/>
            <person name="Roy S.W."/>
            <person name="Marshall W.F."/>
            <person name="Sood P."/>
        </authorList>
    </citation>
    <scope>NUCLEOTIDE SEQUENCE [LARGE SCALE GENOMIC DNA]</scope>
    <source>
        <strain evidence="2">WM001</strain>
    </source>
</reference>
<dbReference type="InterPro" id="IPR011021">
    <property type="entry name" value="Arrestin-like_N"/>
</dbReference>
<evidence type="ECO:0000259" key="1">
    <source>
        <dbReference type="Pfam" id="PF00339"/>
    </source>
</evidence>
<evidence type="ECO:0000313" key="3">
    <source>
        <dbReference type="Proteomes" id="UP000187209"/>
    </source>
</evidence>
<dbReference type="Proteomes" id="UP000187209">
    <property type="component" value="Unassembled WGS sequence"/>
</dbReference>
<dbReference type="Gene3D" id="2.60.40.640">
    <property type="match status" value="1"/>
</dbReference>